<protein>
    <submittedName>
        <fullName evidence="2">Glycosyltransferase family 2 protein</fullName>
    </submittedName>
</protein>
<evidence type="ECO:0000313" key="2">
    <source>
        <dbReference type="EMBL" id="AZN42969.1"/>
    </source>
</evidence>
<evidence type="ECO:0000313" key="3">
    <source>
        <dbReference type="Proteomes" id="UP000272528"/>
    </source>
</evidence>
<feature type="domain" description="Glycosyltransferase 2-like" evidence="1">
    <location>
        <begin position="14"/>
        <end position="170"/>
    </location>
</feature>
<dbReference type="RefSeq" id="WP_126019119.1">
    <property type="nucleotide sequence ID" value="NZ_CP034437.1"/>
</dbReference>
<dbReference type="InterPro" id="IPR001173">
    <property type="entry name" value="Glyco_trans_2-like"/>
</dbReference>
<dbReference type="Gene3D" id="3.90.550.10">
    <property type="entry name" value="Spore Coat Polysaccharide Biosynthesis Protein SpsA, Chain A"/>
    <property type="match status" value="1"/>
</dbReference>
<keyword evidence="2" id="KW-0808">Transferase</keyword>
<dbReference type="EMBL" id="CP034437">
    <property type="protein sequence ID" value="AZN42969.1"/>
    <property type="molecule type" value="Genomic_DNA"/>
</dbReference>
<dbReference type="InterPro" id="IPR050256">
    <property type="entry name" value="Glycosyltransferase_2"/>
</dbReference>
<organism evidence="2 3">
    <name type="scientific">Paenibacillus albus</name>
    <dbReference type="NCBI Taxonomy" id="2495582"/>
    <lineage>
        <taxon>Bacteria</taxon>
        <taxon>Bacillati</taxon>
        <taxon>Bacillota</taxon>
        <taxon>Bacilli</taxon>
        <taxon>Bacillales</taxon>
        <taxon>Paenibacillaceae</taxon>
        <taxon>Paenibacillus</taxon>
    </lineage>
</organism>
<evidence type="ECO:0000259" key="1">
    <source>
        <dbReference type="Pfam" id="PF00535"/>
    </source>
</evidence>
<dbReference type="KEGG" id="palb:EJC50_27175"/>
<dbReference type="PANTHER" id="PTHR48090">
    <property type="entry name" value="UNDECAPRENYL-PHOSPHATE 4-DEOXY-4-FORMAMIDO-L-ARABINOSE TRANSFERASE-RELATED"/>
    <property type="match status" value="1"/>
</dbReference>
<dbReference type="PANTHER" id="PTHR48090:SF7">
    <property type="entry name" value="RFBJ PROTEIN"/>
    <property type="match status" value="1"/>
</dbReference>
<name>A0A3S9AB37_9BACL</name>
<accession>A0A3S9AB37</accession>
<dbReference type="InterPro" id="IPR029044">
    <property type="entry name" value="Nucleotide-diphossugar_trans"/>
</dbReference>
<reference evidence="3" key="1">
    <citation type="submission" date="2018-12" db="EMBL/GenBank/DDBJ databases">
        <title>Genome sequence of Peanibacillus sp.</title>
        <authorList>
            <person name="Subramani G."/>
            <person name="Srinivasan S."/>
            <person name="Kim M.K."/>
        </authorList>
    </citation>
    <scope>NUCLEOTIDE SEQUENCE [LARGE SCALE GENOMIC DNA]</scope>
    <source>
        <strain evidence="3">18JY67-1</strain>
    </source>
</reference>
<dbReference type="CDD" id="cd04179">
    <property type="entry name" value="DPM_DPG-synthase_like"/>
    <property type="match status" value="1"/>
</dbReference>
<keyword evidence="3" id="KW-1185">Reference proteome</keyword>
<proteinExistence type="predicted"/>
<dbReference type="SUPFAM" id="SSF53448">
    <property type="entry name" value="Nucleotide-diphospho-sugar transferases"/>
    <property type="match status" value="1"/>
</dbReference>
<sequence>MSSHSQHRSSDILVIIPAYNEEDTLARTVHELKKHTSYDFIVIDDGSKDRTPAIIREEGFPSLRHAVNLGIGGSMQSGYRYADQNGYQYAIQLDADGQHRPADIEKLVDEIQSSGYDMVIGSRFVEHSSYRGSVSRRAGILYFYWLIRLLTGVRVYDPTSGFRIVSRRAIELFSRTYPTDYPEVEVLVSLSKRGFKLKEISVEMRNRQGGSSSINWSKSIYYMMKVTMFSVIRKSFS</sequence>
<dbReference type="Proteomes" id="UP000272528">
    <property type="component" value="Chromosome"/>
</dbReference>
<gene>
    <name evidence="2" type="ORF">EJC50_27175</name>
</gene>
<dbReference type="Pfam" id="PF00535">
    <property type="entry name" value="Glycos_transf_2"/>
    <property type="match status" value="1"/>
</dbReference>
<dbReference type="AlphaFoldDB" id="A0A3S9AB37"/>
<dbReference type="GO" id="GO:0016740">
    <property type="term" value="F:transferase activity"/>
    <property type="evidence" value="ECO:0007669"/>
    <property type="project" value="UniProtKB-KW"/>
</dbReference>
<dbReference type="OrthoDB" id="9810303at2"/>